<comment type="subcellular location">
    <subcellularLocation>
        <location evidence="1">Membrane</location>
        <topology evidence="1">Multi-pass membrane protein</topology>
    </subcellularLocation>
</comment>
<gene>
    <name evidence="7" type="ORF">D0861_03626</name>
</gene>
<dbReference type="SUPFAM" id="SSF103473">
    <property type="entry name" value="MFS general substrate transporter"/>
    <property type="match status" value="1"/>
</dbReference>
<evidence type="ECO:0000313" key="8">
    <source>
        <dbReference type="Proteomes" id="UP000268823"/>
    </source>
</evidence>
<feature type="compositionally biased region" description="Polar residues" evidence="5">
    <location>
        <begin position="412"/>
        <end position="441"/>
    </location>
</feature>
<reference evidence="7 8" key="1">
    <citation type="journal article" date="2018" name="BMC Genomics">
        <title>Genomic evidence for intraspecific hybridization in a clonal and extremely halotolerant yeast.</title>
        <authorList>
            <person name="Gostincar C."/>
            <person name="Stajich J.E."/>
            <person name="Zupancic J."/>
            <person name="Zalar P."/>
            <person name="Gunde-Cimerman N."/>
        </authorList>
    </citation>
    <scope>NUCLEOTIDE SEQUENCE [LARGE SCALE GENOMIC DNA]</scope>
    <source>
        <strain evidence="7 8">EXF-2788</strain>
    </source>
</reference>
<feature type="compositionally biased region" description="Polar residues" evidence="5">
    <location>
        <begin position="563"/>
        <end position="577"/>
    </location>
</feature>
<dbReference type="Proteomes" id="UP000268823">
    <property type="component" value="Unassembled WGS sequence"/>
</dbReference>
<dbReference type="GO" id="GO:0022857">
    <property type="term" value="F:transmembrane transporter activity"/>
    <property type="evidence" value="ECO:0007669"/>
    <property type="project" value="TreeGrafter"/>
</dbReference>
<evidence type="ECO:0000256" key="4">
    <source>
        <dbReference type="ARBA" id="ARBA00023136"/>
    </source>
</evidence>
<evidence type="ECO:0000256" key="2">
    <source>
        <dbReference type="ARBA" id="ARBA00022692"/>
    </source>
</evidence>
<feature type="compositionally biased region" description="Basic and acidic residues" evidence="5">
    <location>
        <begin position="36"/>
        <end position="46"/>
    </location>
</feature>
<feature type="region of interest" description="Disordered" evidence="5">
    <location>
        <begin position="221"/>
        <end position="244"/>
    </location>
</feature>
<dbReference type="PANTHER" id="PTHR23502:SF76">
    <property type="entry name" value="POLYAMINE TRANSPORT PROTEIN"/>
    <property type="match status" value="1"/>
</dbReference>
<feature type="compositionally biased region" description="Basic and acidic residues" evidence="5">
    <location>
        <begin position="394"/>
        <end position="407"/>
    </location>
</feature>
<feature type="compositionally biased region" description="Basic and acidic residues" evidence="5">
    <location>
        <begin position="266"/>
        <end position="278"/>
    </location>
</feature>
<sequence>MSQPTSPGQVIDLSFTRRPSIGLAKPSRQNSAASEKTQDVGLDRRAQGHRLAGVQPVVIKRKQLPWLAKKEGTDIEGGKGFSAEAGGFELAHIGQGPLGVTRQSGLGNPQGAAPFTASAGTASLGGKQDRQAPNTEVPNSVKRPSIASLGHDMSVRAVGSTRSMDQGEKQVRPQRSLSLGAELRPGVKPLRSKHQAKQAFGLEKTKKVDLEDYTASEYSTTVSSSDVEHPPTIPITKPVSSDRTLHQPITRRQVDLTHYQRQVQKAADRKEHLSRHEPGPSLKQQWIRGRLPPSHAELAPGAVKRKCKMMNSDCECSTTTVRAREEGKAELAKAMPQKAASVSHPGQMERPVKPQPTRALHQPSDQRSTAPQSNNQSQQAGVASTGSDVPQHVDGNDSRKKTLHDLPAHLMESSSHSTDIPSHLLTSTDVSNSPRDISPKNTVKPRPIPHHPPPIATTSHDLRRETRKMDTAIRDHKKIMAKAFGAADEAAGRGHSNEVARILEGASSALHNASTTALYRRSTTRPINSPLRLSPSESGLSTDGEFSDDHDLWDLQHSREQSAETAPTLVTAQSSKSPLLAAPYTKDGKQPVPRRASMHSGSSAEDVSIAPTPPGLYQPPSVESIVRDFAYNDIQSAKARSLASLAAKKSFGAAADFYNDQGESVAYQTGVRRSMNPPLPDLPSEERPSSRHEQKHQRPAKPARPQHETSAKQIELRELDHVPTSSEPPKVAADDNVTPNGTRHPHRRGRNHPHVSDFFESSYYRHPNANPTEAARKVSSVTDTRKHISLREGQGFSLGRYHRRQPIAREWHPVRKRIAATVACFNTVFIGLIAGIYAGEVPKMQYQIADVSHKVLMGNVLLFCGLGLTTFIFWPLPLLHGRKPYTLLAFALMLPLQFPQAIAVSGNQSRPDSTITRVGLLLPRIFTGIAMGFANINQLPTLLDLFGSSLMSEAPHQEFVNNDDVRRQGGGVGIWLGIWSFCFVGSLSIGFCIGACIIAGLDPSWGFYIVVILLAFFLLVNVIIPETRRAPYRRSIAHFFDDDDRLRRRVARGEVRLHISNDGPKWWFQEVWAGLILTKRMIGQPGFFVLGSYIGWIYAQVTLVILFLGALLSRDYTWQSQYVGLASLSLAIGAFFAMPLAKASIFSRARFTPQRTDSMTMRAPRLTWSSHLVRRCLFTLLLPFAAVAFALTASGESISWTAPVLFTGLIGFLSCLAMAECVGLIMETFDTCDLQPGVNSKHRLNSMAETTRRRRTNYSSFPRVCAGFFAAQSLGFFLAAAATGVSGDITRALGAQVAVSIVAAILLFVTLLFMFIMWRWKEVQVIPHSVFSAATRKGSTAWNRNSVAAGNVEGGGGVAAAADDTDWKAVVIGNPSQKMRRINLLEMGSQTRWTEIRKLNRLMGR</sequence>
<evidence type="ECO:0000256" key="5">
    <source>
        <dbReference type="SAM" id="MobiDB-lite"/>
    </source>
</evidence>
<feature type="transmembrane region" description="Helical" evidence="6">
    <location>
        <begin position="976"/>
        <end position="1001"/>
    </location>
</feature>
<feature type="transmembrane region" description="Helical" evidence="6">
    <location>
        <begin position="885"/>
        <end position="904"/>
    </location>
</feature>
<organism evidence="7 8">
    <name type="scientific">Hortaea werneckii</name>
    <name type="common">Black yeast</name>
    <name type="synonym">Cladosporium werneckii</name>
    <dbReference type="NCBI Taxonomy" id="91943"/>
    <lineage>
        <taxon>Eukaryota</taxon>
        <taxon>Fungi</taxon>
        <taxon>Dikarya</taxon>
        <taxon>Ascomycota</taxon>
        <taxon>Pezizomycotina</taxon>
        <taxon>Dothideomycetes</taxon>
        <taxon>Dothideomycetidae</taxon>
        <taxon>Mycosphaerellales</taxon>
        <taxon>Teratosphaeriaceae</taxon>
        <taxon>Hortaea</taxon>
    </lineage>
</organism>
<protein>
    <submittedName>
        <fullName evidence="7">Uncharacterized protein</fullName>
    </submittedName>
</protein>
<feature type="transmembrane region" description="Helical" evidence="6">
    <location>
        <begin position="1172"/>
        <end position="1192"/>
    </location>
</feature>
<feature type="compositionally biased region" description="Polar residues" evidence="5">
    <location>
        <begin position="363"/>
        <end position="388"/>
    </location>
</feature>
<evidence type="ECO:0000256" key="6">
    <source>
        <dbReference type="SAM" id="Phobius"/>
    </source>
</evidence>
<dbReference type="OrthoDB" id="10250282at2759"/>
<proteinExistence type="predicted"/>
<feature type="transmembrane region" description="Helical" evidence="6">
    <location>
        <begin position="1297"/>
        <end position="1318"/>
    </location>
</feature>
<feature type="transmembrane region" description="Helical" evidence="6">
    <location>
        <begin position="1261"/>
        <end position="1285"/>
    </location>
</feature>
<keyword evidence="4 6" id="KW-0472">Membrane</keyword>
<feature type="region of interest" description="Disordered" evidence="5">
    <location>
        <begin position="99"/>
        <end position="178"/>
    </location>
</feature>
<feature type="compositionally biased region" description="Basic and acidic residues" evidence="5">
    <location>
        <begin position="705"/>
        <end position="721"/>
    </location>
</feature>
<feature type="region of interest" description="Disordered" evidence="5">
    <location>
        <begin position="520"/>
        <end position="619"/>
    </location>
</feature>
<feature type="transmembrane region" description="Helical" evidence="6">
    <location>
        <begin position="1007"/>
        <end position="1024"/>
    </location>
</feature>
<feature type="transmembrane region" description="Helical" evidence="6">
    <location>
        <begin position="1122"/>
        <end position="1141"/>
    </location>
</feature>
<feature type="region of interest" description="Disordered" evidence="5">
    <location>
        <begin position="670"/>
        <end position="755"/>
    </location>
</feature>
<keyword evidence="2 6" id="KW-0812">Transmembrane</keyword>
<dbReference type="EMBL" id="QWIR01000051">
    <property type="protein sequence ID" value="RMY90539.1"/>
    <property type="molecule type" value="Genomic_DNA"/>
</dbReference>
<dbReference type="InterPro" id="IPR036259">
    <property type="entry name" value="MFS_trans_sf"/>
</dbReference>
<feature type="compositionally biased region" description="Basic and acidic residues" evidence="5">
    <location>
        <begin position="547"/>
        <end position="562"/>
    </location>
</feature>
<dbReference type="Gene3D" id="1.20.1250.20">
    <property type="entry name" value="MFS general substrate transporter like domains"/>
    <property type="match status" value="1"/>
</dbReference>
<feature type="transmembrane region" description="Helical" evidence="6">
    <location>
        <begin position="818"/>
        <end position="839"/>
    </location>
</feature>
<name>A0A3M7FNU2_HORWE</name>
<feature type="region of interest" description="Disordered" evidence="5">
    <location>
        <begin position="327"/>
        <end position="463"/>
    </location>
</feature>
<dbReference type="PANTHER" id="PTHR23502">
    <property type="entry name" value="MAJOR FACILITATOR SUPERFAMILY"/>
    <property type="match status" value="1"/>
</dbReference>
<feature type="transmembrane region" description="Helical" evidence="6">
    <location>
        <begin position="860"/>
        <end position="879"/>
    </location>
</feature>
<feature type="region of interest" description="Disordered" evidence="5">
    <location>
        <begin position="265"/>
        <end position="287"/>
    </location>
</feature>
<feature type="transmembrane region" description="Helical" evidence="6">
    <location>
        <begin position="1087"/>
        <end position="1110"/>
    </location>
</feature>
<comment type="caution">
    <text evidence="7">The sequence shown here is derived from an EMBL/GenBank/DDBJ whole genome shotgun (WGS) entry which is preliminary data.</text>
</comment>
<dbReference type="VEuPathDB" id="FungiDB:BTJ68_03330"/>
<evidence type="ECO:0000256" key="3">
    <source>
        <dbReference type="ARBA" id="ARBA00022989"/>
    </source>
</evidence>
<dbReference type="GO" id="GO:0005886">
    <property type="term" value="C:plasma membrane"/>
    <property type="evidence" value="ECO:0007669"/>
    <property type="project" value="TreeGrafter"/>
</dbReference>
<evidence type="ECO:0000313" key="7">
    <source>
        <dbReference type="EMBL" id="RMY90539.1"/>
    </source>
</evidence>
<keyword evidence="3 6" id="KW-1133">Transmembrane helix</keyword>
<accession>A0A3M7FNU2</accession>
<feature type="compositionally biased region" description="Basic residues" evidence="5">
    <location>
        <begin position="743"/>
        <end position="753"/>
    </location>
</feature>
<evidence type="ECO:0000256" key="1">
    <source>
        <dbReference type="ARBA" id="ARBA00004141"/>
    </source>
</evidence>
<feature type="region of interest" description="Disordered" evidence="5">
    <location>
        <begin position="1"/>
        <end position="48"/>
    </location>
</feature>
<feature type="transmembrane region" description="Helical" evidence="6">
    <location>
        <begin position="1198"/>
        <end position="1219"/>
    </location>
</feature>